<name>A0ABU2S0U0_9ACTN</name>
<sequence length="129" mass="14435">MTTERPRPRLGPPTPVLDAPDARELAGFYRRLLGWEVTQDEPDWVQLAAPRGGARLSFQTEPVYERPAWPAVRGRQQMMLHLDIEVDDLDAAVEFATGAGAALAGFQPQEDVRVLLDPAGHPFCFWVRD</sequence>
<feature type="domain" description="VOC" evidence="1">
    <location>
        <begin position="9"/>
        <end position="129"/>
    </location>
</feature>
<dbReference type="InterPro" id="IPR041581">
    <property type="entry name" value="Glyoxalase_6"/>
</dbReference>
<accession>A0ABU2S0U0</accession>
<evidence type="ECO:0000313" key="2">
    <source>
        <dbReference type="EMBL" id="MDT0442522.1"/>
    </source>
</evidence>
<evidence type="ECO:0000313" key="3">
    <source>
        <dbReference type="Proteomes" id="UP001183615"/>
    </source>
</evidence>
<dbReference type="EMBL" id="JAVREV010000003">
    <property type="protein sequence ID" value="MDT0442522.1"/>
    <property type="molecule type" value="Genomic_DNA"/>
</dbReference>
<keyword evidence="3" id="KW-1185">Reference proteome</keyword>
<organism evidence="2 3">
    <name type="scientific">Streptomyces johnsoniae</name>
    <dbReference type="NCBI Taxonomy" id="3075532"/>
    <lineage>
        <taxon>Bacteria</taxon>
        <taxon>Bacillati</taxon>
        <taxon>Actinomycetota</taxon>
        <taxon>Actinomycetes</taxon>
        <taxon>Kitasatosporales</taxon>
        <taxon>Streptomycetaceae</taxon>
        <taxon>Streptomyces</taxon>
    </lineage>
</organism>
<dbReference type="PANTHER" id="PTHR35908:SF1">
    <property type="entry name" value="CONSERVED PROTEIN"/>
    <property type="match status" value="1"/>
</dbReference>
<dbReference type="InterPro" id="IPR029068">
    <property type="entry name" value="Glyas_Bleomycin-R_OHBP_Dase"/>
</dbReference>
<gene>
    <name evidence="2" type="ORF">RM779_07920</name>
</gene>
<evidence type="ECO:0000259" key="1">
    <source>
        <dbReference type="PROSITE" id="PS51819"/>
    </source>
</evidence>
<dbReference type="PROSITE" id="PS51819">
    <property type="entry name" value="VOC"/>
    <property type="match status" value="1"/>
</dbReference>
<dbReference type="Proteomes" id="UP001183615">
    <property type="component" value="Unassembled WGS sequence"/>
</dbReference>
<comment type="caution">
    <text evidence="2">The sequence shown here is derived from an EMBL/GenBank/DDBJ whole genome shotgun (WGS) entry which is preliminary data.</text>
</comment>
<dbReference type="Pfam" id="PF18029">
    <property type="entry name" value="Glyoxalase_6"/>
    <property type="match status" value="1"/>
</dbReference>
<proteinExistence type="predicted"/>
<dbReference type="Gene3D" id="3.10.180.10">
    <property type="entry name" value="2,3-Dihydroxybiphenyl 1,2-Dioxygenase, domain 1"/>
    <property type="match status" value="1"/>
</dbReference>
<reference evidence="3" key="1">
    <citation type="submission" date="2023-07" db="EMBL/GenBank/DDBJ databases">
        <title>30 novel species of actinomycetes from the DSMZ collection.</title>
        <authorList>
            <person name="Nouioui I."/>
        </authorList>
    </citation>
    <scope>NUCLEOTIDE SEQUENCE [LARGE SCALE GENOMIC DNA]</scope>
    <source>
        <strain evidence="3">DSM 41886</strain>
    </source>
</reference>
<dbReference type="InterPro" id="IPR037523">
    <property type="entry name" value="VOC_core"/>
</dbReference>
<dbReference type="RefSeq" id="WP_311616946.1">
    <property type="nucleotide sequence ID" value="NZ_JAVREV010000003.1"/>
</dbReference>
<dbReference type="CDD" id="cd06587">
    <property type="entry name" value="VOC"/>
    <property type="match status" value="1"/>
</dbReference>
<dbReference type="PANTHER" id="PTHR35908">
    <property type="entry name" value="HYPOTHETICAL FUSION PROTEIN"/>
    <property type="match status" value="1"/>
</dbReference>
<dbReference type="SUPFAM" id="SSF54593">
    <property type="entry name" value="Glyoxalase/Bleomycin resistance protein/Dihydroxybiphenyl dioxygenase"/>
    <property type="match status" value="1"/>
</dbReference>
<protein>
    <submittedName>
        <fullName evidence="2">VOC family protein</fullName>
    </submittedName>
</protein>